<comment type="caution">
    <text evidence="2">The sequence shown here is derived from an EMBL/GenBank/DDBJ whole genome shotgun (WGS) entry which is preliminary data.</text>
</comment>
<proteinExistence type="predicted"/>
<feature type="region of interest" description="Disordered" evidence="1">
    <location>
        <begin position="1"/>
        <end position="21"/>
    </location>
</feature>
<evidence type="ECO:0000256" key="1">
    <source>
        <dbReference type="SAM" id="MobiDB-lite"/>
    </source>
</evidence>
<accession>A0AAV0L3Y7</accession>
<reference evidence="2" key="1">
    <citation type="submission" date="2022-08" db="EMBL/GenBank/DDBJ databases">
        <authorList>
            <person name="Gutierrez-Valencia J."/>
        </authorList>
    </citation>
    <scope>NUCLEOTIDE SEQUENCE</scope>
</reference>
<dbReference type="Proteomes" id="UP001154282">
    <property type="component" value="Unassembled WGS sequence"/>
</dbReference>
<name>A0AAV0L3Y7_9ROSI</name>
<keyword evidence="3" id="KW-1185">Reference proteome</keyword>
<organism evidence="2 3">
    <name type="scientific">Linum tenue</name>
    <dbReference type="NCBI Taxonomy" id="586396"/>
    <lineage>
        <taxon>Eukaryota</taxon>
        <taxon>Viridiplantae</taxon>
        <taxon>Streptophyta</taxon>
        <taxon>Embryophyta</taxon>
        <taxon>Tracheophyta</taxon>
        <taxon>Spermatophyta</taxon>
        <taxon>Magnoliopsida</taxon>
        <taxon>eudicotyledons</taxon>
        <taxon>Gunneridae</taxon>
        <taxon>Pentapetalae</taxon>
        <taxon>rosids</taxon>
        <taxon>fabids</taxon>
        <taxon>Malpighiales</taxon>
        <taxon>Linaceae</taxon>
        <taxon>Linum</taxon>
    </lineage>
</organism>
<evidence type="ECO:0000313" key="2">
    <source>
        <dbReference type="EMBL" id="CAI0428830.1"/>
    </source>
</evidence>
<evidence type="ECO:0000313" key="3">
    <source>
        <dbReference type="Proteomes" id="UP001154282"/>
    </source>
</evidence>
<gene>
    <name evidence="2" type="ORF">LITE_LOCUS21841</name>
</gene>
<dbReference type="AlphaFoldDB" id="A0AAV0L3Y7"/>
<protein>
    <submittedName>
        <fullName evidence="2">Uncharacterized protein</fullName>
    </submittedName>
</protein>
<sequence>MSWGLGVQLSSNETNRRSPYSSPSLLLCFLHRRNPE</sequence>
<dbReference type="EMBL" id="CAMGYJ010000006">
    <property type="protein sequence ID" value="CAI0428830.1"/>
    <property type="molecule type" value="Genomic_DNA"/>
</dbReference>